<comment type="caution">
    <text evidence="2">The sequence shown here is derived from an EMBL/GenBank/DDBJ whole genome shotgun (WGS) entry which is preliminary data.</text>
</comment>
<dbReference type="RefSeq" id="WP_196935117.1">
    <property type="nucleotide sequence ID" value="NZ_MU158698.1"/>
</dbReference>
<dbReference type="AlphaFoldDB" id="A0A928YTW3"/>
<feature type="transmembrane region" description="Helical" evidence="1">
    <location>
        <begin position="141"/>
        <end position="163"/>
    </location>
</feature>
<dbReference type="EMBL" id="PRDK01000010">
    <property type="protein sequence ID" value="MBE8715528.1"/>
    <property type="molecule type" value="Genomic_DNA"/>
</dbReference>
<organism evidence="2 3">
    <name type="scientific">Sphingobacterium hungaricum</name>
    <dbReference type="NCBI Taxonomy" id="2082723"/>
    <lineage>
        <taxon>Bacteria</taxon>
        <taxon>Pseudomonadati</taxon>
        <taxon>Bacteroidota</taxon>
        <taxon>Sphingobacteriia</taxon>
        <taxon>Sphingobacteriales</taxon>
        <taxon>Sphingobacteriaceae</taxon>
        <taxon>Sphingobacterium</taxon>
    </lineage>
</organism>
<evidence type="ECO:0000313" key="2">
    <source>
        <dbReference type="EMBL" id="MBE8715528.1"/>
    </source>
</evidence>
<name>A0A928YTW3_9SPHI</name>
<sequence>MQIIFLVLTFLSLLLIYWGTGSNKRVLIVLSFWQLIIGTLSFLTVFEENPTMFPFFLISTALITFLLLKGLKREKLNTNALLFVHVLRIPVEFVLLQLSFQGKIPTLMTFQGFNFDILIGLSALIIMGYQQILKRKISPKFLVAWNIAGIVFLLIIVSLAILSSPLPIQLLAFSQPNVALLEFPYSFLPTCIVPIVFMSHFLLIKQSKKENVSF</sequence>
<keyword evidence="1" id="KW-1133">Transmembrane helix</keyword>
<accession>A0A928YTW3</accession>
<keyword evidence="3" id="KW-1185">Reference proteome</keyword>
<feature type="transmembrane region" description="Helical" evidence="1">
    <location>
        <begin position="80"/>
        <end position="100"/>
    </location>
</feature>
<keyword evidence="1" id="KW-0812">Transmembrane</keyword>
<reference evidence="2" key="1">
    <citation type="submission" date="2018-02" db="EMBL/GenBank/DDBJ databases">
        <authorList>
            <person name="Vasarhelyi B.M."/>
            <person name="Deshmukh S."/>
            <person name="Balint B."/>
            <person name="Kukolya J."/>
        </authorList>
    </citation>
    <scope>NUCLEOTIDE SEQUENCE</scope>
    <source>
        <strain evidence="2">KB22</strain>
    </source>
</reference>
<evidence type="ECO:0000313" key="3">
    <source>
        <dbReference type="Proteomes" id="UP000616201"/>
    </source>
</evidence>
<protein>
    <submittedName>
        <fullName evidence="2">Uncharacterized protein</fullName>
    </submittedName>
</protein>
<feature type="transmembrane region" description="Helical" evidence="1">
    <location>
        <begin position="51"/>
        <end position="68"/>
    </location>
</feature>
<evidence type="ECO:0000256" key="1">
    <source>
        <dbReference type="SAM" id="Phobius"/>
    </source>
</evidence>
<keyword evidence="1" id="KW-0472">Membrane</keyword>
<feature type="transmembrane region" description="Helical" evidence="1">
    <location>
        <begin position="183"/>
        <end position="204"/>
    </location>
</feature>
<dbReference type="Proteomes" id="UP000616201">
    <property type="component" value="Unassembled WGS sequence"/>
</dbReference>
<feature type="transmembrane region" description="Helical" evidence="1">
    <location>
        <begin position="112"/>
        <end position="129"/>
    </location>
</feature>
<gene>
    <name evidence="2" type="ORF">C4F49_17790</name>
</gene>
<proteinExistence type="predicted"/>